<accession>A0A345E716</accession>
<accession>A0A345EGS9</accession>
<dbReference type="KEGG" id="haq:DU484_16935"/>
<evidence type="ECO:0000313" key="4">
    <source>
        <dbReference type="EMBL" id="AXG11401.1"/>
    </source>
</evidence>
<dbReference type="Pfam" id="PF25953">
    <property type="entry name" value="DUF7991"/>
    <property type="match status" value="1"/>
</dbReference>
<dbReference type="EMBL" id="CP031150">
    <property type="protein sequence ID" value="AXG07988.1"/>
    <property type="molecule type" value="Genomic_DNA"/>
</dbReference>
<protein>
    <recommendedName>
        <fullName evidence="2">DUF7991 domain-containing protein</fullName>
    </recommendedName>
</protein>
<keyword evidence="1" id="KW-0812">Transmembrane</keyword>
<keyword evidence="6" id="KW-1185">Reference proteome</keyword>
<keyword evidence="1" id="KW-0472">Membrane</keyword>
<dbReference type="RefSeq" id="WP_114587109.1">
    <property type="nucleotide sequence ID" value="NZ_CP031148.1"/>
</dbReference>
<feature type="transmembrane region" description="Helical" evidence="1">
    <location>
        <begin position="40"/>
        <end position="62"/>
    </location>
</feature>
<proteinExistence type="predicted"/>
<evidence type="ECO:0000313" key="5">
    <source>
        <dbReference type="Proteomes" id="UP000252985"/>
    </source>
</evidence>
<feature type="transmembrane region" description="Helical" evidence="1">
    <location>
        <begin position="6"/>
        <end position="28"/>
    </location>
</feature>
<feature type="domain" description="DUF7991" evidence="2">
    <location>
        <begin position="1"/>
        <end position="104"/>
    </location>
</feature>
<dbReference type="EMBL" id="CP031148">
    <property type="protein sequence ID" value="AXG11401.1"/>
    <property type="molecule type" value="Genomic_DNA"/>
</dbReference>
<dbReference type="InterPro" id="IPR058304">
    <property type="entry name" value="DUF7991"/>
</dbReference>
<organism evidence="3 6">
    <name type="scientific">Haloplanus rubicundus</name>
    <dbReference type="NCBI Taxonomy" id="1547898"/>
    <lineage>
        <taxon>Archaea</taxon>
        <taxon>Methanobacteriati</taxon>
        <taxon>Methanobacteriota</taxon>
        <taxon>Stenosarchaea group</taxon>
        <taxon>Halobacteria</taxon>
        <taxon>Halobacteriales</taxon>
        <taxon>Haloferacaceae</taxon>
        <taxon>Haloplanus</taxon>
    </lineage>
</organism>
<evidence type="ECO:0000259" key="2">
    <source>
        <dbReference type="Pfam" id="PF25953"/>
    </source>
</evidence>
<gene>
    <name evidence="4" type="ORF">DU484_16935</name>
    <name evidence="3" type="ORF">DU500_16990</name>
</gene>
<dbReference type="Proteomes" id="UP000252985">
    <property type="component" value="Chromosome"/>
</dbReference>
<reference evidence="3 6" key="2">
    <citation type="submission" date="2018-07" db="EMBL/GenBank/DDBJ databases">
        <title>Genome sequences of Haloplanus sp. CBA1113.</title>
        <authorList>
            <person name="Kim Y.B."/>
            <person name="Roh S.W."/>
        </authorList>
    </citation>
    <scope>NUCLEOTIDE SEQUENCE [LARGE SCALE GENOMIC DNA]</scope>
    <source>
        <strain evidence="3 6">CBA1113</strain>
    </source>
</reference>
<keyword evidence="1" id="KW-1133">Transmembrane helix</keyword>
<evidence type="ECO:0000313" key="3">
    <source>
        <dbReference type="EMBL" id="AXG07988.1"/>
    </source>
</evidence>
<sequence>MATILDFALMAAVFAGNTAIAAVMTRFFRLQLKTRWGSVVYTALLVPLALVVTTIVAFSLGVGVDLGSAAAVLGLMVGLPMGLGVTIDVLYVPAPDEYELPETTGR</sequence>
<name>A0A345E716_9EURY</name>
<dbReference type="Proteomes" id="UP000253273">
    <property type="component" value="Chromosome"/>
</dbReference>
<dbReference type="GeneID" id="37288699"/>
<dbReference type="OrthoDB" id="239417at2157"/>
<reference evidence="4 5" key="1">
    <citation type="submission" date="2018-07" db="EMBL/GenBank/DDBJ databases">
        <title>Genome sequences of Haloplanus sp. CBA1112.</title>
        <authorList>
            <person name="Kim Y.B."/>
            <person name="Roh S.W."/>
        </authorList>
    </citation>
    <scope>NUCLEOTIDE SEQUENCE [LARGE SCALE GENOMIC DNA]</scope>
    <source>
        <strain evidence="4 5">CBA1112</strain>
    </source>
</reference>
<dbReference type="AlphaFoldDB" id="A0A345E716"/>
<dbReference type="KEGG" id="haj:DU500_16990"/>
<evidence type="ECO:0000256" key="1">
    <source>
        <dbReference type="SAM" id="Phobius"/>
    </source>
</evidence>
<evidence type="ECO:0000313" key="6">
    <source>
        <dbReference type="Proteomes" id="UP000253273"/>
    </source>
</evidence>
<feature type="transmembrane region" description="Helical" evidence="1">
    <location>
        <begin position="68"/>
        <end position="91"/>
    </location>
</feature>